<dbReference type="GO" id="GO:0000333">
    <property type="term" value="C:telomerase catalytic core complex"/>
    <property type="evidence" value="ECO:0007669"/>
    <property type="project" value="TreeGrafter"/>
</dbReference>
<name>A0AAF0IK54_9EURO</name>
<dbReference type="GO" id="GO:0000781">
    <property type="term" value="C:chromosome, telomeric region"/>
    <property type="evidence" value="ECO:0007669"/>
    <property type="project" value="UniProtKB-SubCell"/>
</dbReference>
<keyword evidence="8 13" id="KW-0460">Magnesium</keyword>
<dbReference type="Pfam" id="PF21399">
    <property type="entry name" value="TERT_C"/>
    <property type="match status" value="1"/>
</dbReference>
<accession>A0AAF0IK54</accession>
<dbReference type="InterPro" id="IPR049139">
    <property type="entry name" value="TERT_C"/>
</dbReference>
<dbReference type="GO" id="GO:0042162">
    <property type="term" value="F:telomeric DNA binding"/>
    <property type="evidence" value="ECO:0007669"/>
    <property type="project" value="TreeGrafter"/>
</dbReference>
<evidence type="ECO:0000256" key="12">
    <source>
        <dbReference type="ARBA" id="ARBA00048173"/>
    </source>
</evidence>
<reference evidence="15" key="1">
    <citation type="submission" date="2023-03" db="EMBL/GenBank/DDBJ databases">
        <title>Emydomyces testavorans Genome Sequence.</title>
        <authorList>
            <person name="Hoyer L."/>
        </authorList>
    </citation>
    <scope>NUCLEOTIDE SEQUENCE</scope>
    <source>
        <strain evidence="15">16-2883</strain>
    </source>
</reference>
<comment type="catalytic activity">
    <reaction evidence="12 13">
        <text>DNA(n) + a 2'-deoxyribonucleoside 5'-triphosphate = DNA(n+1) + diphosphate</text>
        <dbReference type="Rhea" id="RHEA:22508"/>
        <dbReference type="Rhea" id="RHEA-COMP:17339"/>
        <dbReference type="Rhea" id="RHEA-COMP:17340"/>
        <dbReference type="ChEBI" id="CHEBI:33019"/>
        <dbReference type="ChEBI" id="CHEBI:61560"/>
        <dbReference type="ChEBI" id="CHEBI:173112"/>
        <dbReference type="EC" id="2.7.7.49"/>
    </reaction>
</comment>
<evidence type="ECO:0000256" key="6">
    <source>
        <dbReference type="ARBA" id="ARBA00022695"/>
    </source>
</evidence>
<comment type="similarity">
    <text evidence="1 13">Belongs to the reverse transcriptase family. Telomerase subfamily.</text>
</comment>
<keyword evidence="16" id="KW-1185">Reference proteome</keyword>
<dbReference type="InterPro" id="IPR000477">
    <property type="entry name" value="RT_dom"/>
</dbReference>
<comment type="function">
    <text evidence="13">Telomerase is a ribonucleoprotein enzyme essential for the replication of chromosome termini in most eukaryotes. It elongates telomeres. It is a reverse transcriptase that adds simple sequence repeats to chromosome ends by copying a template sequence within the RNA component of the enzyme.</text>
</comment>
<dbReference type="EC" id="2.7.7.49" evidence="2 13"/>
<dbReference type="Gene3D" id="1.10.132.70">
    <property type="match status" value="1"/>
</dbReference>
<feature type="domain" description="Reverse transcriptase" evidence="14">
    <location>
        <begin position="263"/>
        <end position="606"/>
    </location>
</feature>
<organism evidence="15 16">
    <name type="scientific">Emydomyces testavorans</name>
    <dbReference type="NCBI Taxonomy" id="2070801"/>
    <lineage>
        <taxon>Eukaryota</taxon>
        <taxon>Fungi</taxon>
        <taxon>Dikarya</taxon>
        <taxon>Ascomycota</taxon>
        <taxon>Pezizomycotina</taxon>
        <taxon>Eurotiomycetes</taxon>
        <taxon>Eurotiomycetidae</taxon>
        <taxon>Onygenales</taxon>
        <taxon>Nannizziopsiaceae</taxon>
        <taxon>Emydomyces</taxon>
    </lineage>
</organism>
<dbReference type="AlphaFoldDB" id="A0AAF0IK54"/>
<dbReference type="GO" id="GO:0003720">
    <property type="term" value="F:telomerase activity"/>
    <property type="evidence" value="ECO:0007669"/>
    <property type="project" value="InterPro"/>
</dbReference>
<protein>
    <recommendedName>
        <fullName evidence="3 13">Telomerase reverse transcriptase</fullName>
        <ecNumber evidence="2 13">2.7.7.49</ecNumber>
    </recommendedName>
    <alternativeName>
        <fullName evidence="13">Telomerase catalytic subunit</fullName>
    </alternativeName>
</protein>
<evidence type="ECO:0000256" key="3">
    <source>
        <dbReference type="ARBA" id="ARBA00016182"/>
    </source>
</evidence>
<dbReference type="GO" id="GO:0070034">
    <property type="term" value="F:telomerase RNA binding"/>
    <property type="evidence" value="ECO:0007669"/>
    <property type="project" value="TreeGrafter"/>
</dbReference>
<dbReference type="GO" id="GO:0046872">
    <property type="term" value="F:metal ion binding"/>
    <property type="evidence" value="ECO:0007669"/>
    <property type="project" value="UniProtKB-KW"/>
</dbReference>
<dbReference type="Pfam" id="PF12009">
    <property type="entry name" value="Telomerase_RBD"/>
    <property type="match status" value="1"/>
</dbReference>
<evidence type="ECO:0000256" key="8">
    <source>
        <dbReference type="ARBA" id="ARBA00022842"/>
    </source>
</evidence>
<dbReference type="InterPro" id="IPR021891">
    <property type="entry name" value="Telomerase_RBD"/>
</dbReference>
<evidence type="ECO:0000256" key="11">
    <source>
        <dbReference type="ARBA" id="ARBA00023242"/>
    </source>
</evidence>
<evidence type="ECO:0000256" key="2">
    <source>
        <dbReference type="ARBA" id="ARBA00012493"/>
    </source>
</evidence>
<dbReference type="Proteomes" id="UP001219355">
    <property type="component" value="Chromosome 3"/>
</dbReference>
<evidence type="ECO:0000256" key="13">
    <source>
        <dbReference type="RuleBase" id="RU365061"/>
    </source>
</evidence>
<dbReference type="PANTHER" id="PTHR12066">
    <property type="entry name" value="TELOMERASE REVERSE TRANSCRIPTASE"/>
    <property type="match status" value="1"/>
</dbReference>
<evidence type="ECO:0000256" key="9">
    <source>
        <dbReference type="ARBA" id="ARBA00022895"/>
    </source>
</evidence>
<comment type="subcellular location">
    <subcellularLocation>
        <location evidence="13">Nucleus</location>
    </subcellularLocation>
    <subcellularLocation>
        <location evidence="13">Chromosome</location>
        <location evidence="13">Telomere</location>
    </subcellularLocation>
</comment>
<sequence>MKYIFPRQFGLHNVFTSIVDPKTTSQALMDYTLREEEIAKSRRAGTSKQNPNKLPKRLRGEVVTLIQKLQKRHQRCSYVELLRHYCPVDGPPPAESQQSGSSMTNFATPMAAVSAFCQAVLQKLIPNDLLGVGQDGRRNREIVMRQVDAFVRLRRFESLSLHEATQGLKITCVGWLKPRQTKHGSSHKLCLSDKQKRFEVFLEFIYYIFDSLLIPLIRSNFYVTETNVHRNRLFYFRHDIWKKLVEPLIVQLKTSVFEEVKKAAASKILSRRAQGYGTLRILPKRSGARPIVNLSKRPVAKSKWNARVDMGPSINMLLAPVFQVLNYEKGLKSELMGSAMASVGDMHIRLKTFREKLSHRGTNGQNQLYFVKLDVQACFDTIPQRRLLRLMEDVIPEDEYRVSKYVEVGTLHQQILVGQQDGKPFKPVRKFVSKAAALLDFKGPYDFVVDQSNLAMKRDTVFIDTGYQKRHETDDLLAMLEEHVRNNLVRIGKKYFRQKNGIPQGSVVSSILCNFFYGEHERTELGFLDCDEALLLRLIDDYLLITTEKDLATRFLQVMLDGNPEYGISVTPGKTLVNFDVEIRGCKIPQLDVPSRNQFPYCGSLIDTRTLAISKDRTRRQEDLHVCDSLTVEVKKAPGQAFQRKALSALKLQMHTMFLDTKHNPPTVVLTGIYHAFVDSAMRMYAYYRSLSRRHRRGLAGPWSAELFTRTIAALIEYAVHRVQTSGRRDGFECQVTNAQVRWLAVQAFRAVLGKKQSRFGGTIRWLESMGRVCRPVGDEAMGKLLKVVRDGRGMMQNYRY</sequence>
<dbReference type="SMART" id="SM00975">
    <property type="entry name" value="Telomerase_RBD"/>
    <property type="match status" value="1"/>
</dbReference>
<gene>
    <name evidence="15" type="primary">EST2_2</name>
    <name evidence="15" type="ORF">PRK78_005542</name>
</gene>
<dbReference type="FunFam" id="1.10.132.70:FF:000004">
    <property type="entry name" value="Telomerase reverse transcriptase"/>
    <property type="match status" value="1"/>
</dbReference>
<dbReference type="PANTHER" id="PTHR12066:SF0">
    <property type="entry name" value="TELOMERASE REVERSE TRANSCRIPTASE"/>
    <property type="match status" value="1"/>
</dbReference>
<evidence type="ECO:0000256" key="5">
    <source>
        <dbReference type="ARBA" id="ARBA00022679"/>
    </source>
</evidence>
<dbReference type="EMBL" id="CP120629">
    <property type="protein sequence ID" value="WEW60058.1"/>
    <property type="molecule type" value="Genomic_DNA"/>
</dbReference>
<keyword evidence="5 13" id="KW-0808">Transferase</keyword>
<evidence type="ECO:0000313" key="16">
    <source>
        <dbReference type="Proteomes" id="UP001219355"/>
    </source>
</evidence>
<keyword evidence="11 13" id="KW-0539">Nucleus</keyword>
<keyword evidence="10 13" id="KW-0695">RNA-directed DNA polymerase</keyword>
<evidence type="ECO:0000313" key="15">
    <source>
        <dbReference type="EMBL" id="WEW60058.1"/>
    </source>
</evidence>
<evidence type="ECO:0000256" key="7">
    <source>
        <dbReference type="ARBA" id="ARBA00022723"/>
    </source>
</evidence>
<dbReference type="InterPro" id="IPR003545">
    <property type="entry name" value="Telomerase_RT"/>
</dbReference>
<dbReference type="Gene3D" id="1.10.357.90">
    <property type="match status" value="1"/>
</dbReference>
<proteinExistence type="inferred from homology"/>
<evidence type="ECO:0000256" key="4">
    <source>
        <dbReference type="ARBA" id="ARBA00022454"/>
    </source>
</evidence>
<dbReference type="GO" id="GO:0007004">
    <property type="term" value="P:telomere maintenance via telomerase"/>
    <property type="evidence" value="ECO:0007669"/>
    <property type="project" value="TreeGrafter"/>
</dbReference>
<keyword evidence="6 13" id="KW-0548">Nucleotidyltransferase</keyword>
<keyword evidence="4 13" id="KW-0158">Chromosome</keyword>
<dbReference type="Gene3D" id="3.30.70.2630">
    <property type="match status" value="1"/>
</dbReference>
<evidence type="ECO:0000256" key="1">
    <source>
        <dbReference type="ARBA" id="ARBA00008001"/>
    </source>
</evidence>
<keyword evidence="9 13" id="KW-0779">Telomere</keyword>
<evidence type="ECO:0000259" key="14">
    <source>
        <dbReference type="PROSITE" id="PS50878"/>
    </source>
</evidence>
<evidence type="ECO:0000256" key="10">
    <source>
        <dbReference type="ARBA" id="ARBA00022918"/>
    </source>
</evidence>
<keyword evidence="7 13" id="KW-0479">Metal-binding</keyword>
<dbReference type="PROSITE" id="PS50878">
    <property type="entry name" value="RT_POL"/>
    <property type="match status" value="1"/>
</dbReference>
<dbReference type="PRINTS" id="PR01365">
    <property type="entry name" value="TELOMERASERT"/>
</dbReference>
<dbReference type="CDD" id="cd01648">
    <property type="entry name" value="TERT"/>
    <property type="match status" value="1"/>
</dbReference>